<dbReference type="Pfam" id="PF00701">
    <property type="entry name" value="DHDPS"/>
    <property type="match status" value="1"/>
</dbReference>
<dbReference type="PROSITE" id="PS00666">
    <property type="entry name" value="DHDPS_2"/>
    <property type="match status" value="1"/>
</dbReference>
<sequence length="297" mass="32565">MDTHIKGLGTALVTPFRPDGDIDFDSLGRLIDYQIEGGVDFLCVLGTTAETATMSDDEKRQVIEYCISKIDRRVPILLGCSGNNTHALAKEISQYSKFDVDALLSVVPYYNKPTQDGIVKHYEYISGCTDKGIVMYNVPSRTGVNMTSETTLRIASDCKNVIAVKEASGNIRQVNEILKYRRSDFAVLSGDDFLAFPLMTLGADGVISVVANSEPHLFAKMVHSLQARDMDTALGIHNSLLELYKLLFDDGNPAGIKAALNSKGMIDNVLRLPLVPVHAETYAKIKISEDLLARFGL</sequence>
<evidence type="ECO:0000256" key="8">
    <source>
        <dbReference type="ARBA" id="ARBA00023154"/>
    </source>
</evidence>
<evidence type="ECO:0000256" key="5">
    <source>
        <dbReference type="ARBA" id="ARBA00022490"/>
    </source>
</evidence>
<dbReference type="HAMAP" id="MF_00418">
    <property type="entry name" value="DapA"/>
    <property type="match status" value="1"/>
</dbReference>
<comment type="similarity">
    <text evidence="3 12 13">Belongs to the DapA family.</text>
</comment>
<evidence type="ECO:0000313" key="16">
    <source>
        <dbReference type="EMBL" id="HJD52330.1"/>
    </source>
</evidence>
<accession>A0A9D2UGZ3</accession>
<evidence type="ECO:0000256" key="3">
    <source>
        <dbReference type="ARBA" id="ARBA00007592"/>
    </source>
</evidence>
<dbReference type="SMART" id="SM01130">
    <property type="entry name" value="DHDPS"/>
    <property type="match status" value="1"/>
</dbReference>
<keyword evidence="5 12" id="KW-0963">Cytoplasm</keyword>
<evidence type="ECO:0000256" key="2">
    <source>
        <dbReference type="ARBA" id="ARBA00005120"/>
    </source>
</evidence>
<feature type="binding site" evidence="12 15">
    <location>
        <position position="48"/>
    </location>
    <ligand>
        <name>pyruvate</name>
        <dbReference type="ChEBI" id="CHEBI:15361"/>
    </ligand>
</feature>
<dbReference type="GO" id="GO:0005829">
    <property type="term" value="C:cytosol"/>
    <property type="evidence" value="ECO:0007669"/>
    <property type="project" value="TreeGrafter"/>
</dbReference>
<dbReference type="CDD" id="cd00950">
    <property type="entry name" value="DHDPS"/>
    <property type="match status" value="1"/>
</dbReference>
<comment type="function">
    <text evidence="1 12">Catalyzes the condensation of (S)-aspartate-beta-semialdehyde [(S)-ASA] and pyruvate to 4-hydroxy-tetrahydrodipicolinate (HTPA).</text>
</comment>
<dbReference type="NCBIfam" id="TIGR00674">
    <property type="entry name" value="dapA"/>
    <property type="match status" value="1"/>
</dbReference>
<reference evidence="16" key="1">
    <citation type="journal article" date="2021" name="PeerJ">
        <title>Extensive microbial diversity within the chicken gut microbiome revealed by metagenomics and culture.</title>
        <authorList>
            <person name="Gilroy R."/>
            <person name="Ravi A."/>
            <person name="Getino M."/>
            <person name="Pursley I."/>
            <person name="Horton D.L."/>
            <person name="Alikhan N.F."/>
            <person name="Baker D."/>
            <person name="Gharbi K."/>
            <person name="Hall N."/>
            <person name="Watson M."/>
            <person name="Adriaenssens E.M."/>
            <person name="Foster-Nyarko E."/>
            <person name="Jarju S."/>
            <person name="Secka A."/>
            <person name="Antonio M."/>
            <person name="Oren A."/>
            <person name="Chaudhuri R.R."/>
            <person name="La Ragione R."/>
            <person name="Hildebrand F."/>
            <person name="Pallen M.J."/>
        </authorList>
    </citation>
    <scope>NUCLEOTIDE SEQUENCE</scope>
    <source>
        <strain evidence="16">MalCec1-1739</strain>
    </source>
</reference>
<keyword evidence="6 12" id="KW-0028">Amino-acid biosynthesis</keyword>
<reference evidence="16" key="2">
    <citation type="submission" date="2021-04" db="EMBL/GenBank/DDBJ databases">
        <authorList>
            <person name="Gilroy R."/>
        </authorList>
    </citation>
    <scope>NUCLEOTIDE SEQUENCE</scope>
    <source>
        <strain evidence="16">MalCec1-1739</strain>
    </source>
</reference>
<comment type="caution">
    <text evidence="12">Was originally thought to be a dihydrodipicolinate synthase (DHDPS), catalyzing the condensation of (S)-aspartate-beta-semialdehyde [(S)-ASA] and pyruvate to dihydrodipicolinate (DHDP). However, it was shown in E.coli that the product of the enzymatic reaction is not dihydrodipicolinate but in fact (4S)-4-hydroxy-2,3,4,5-tetrahydro-(2S)-dipicolinic acid (HTPA), and that the consecutive dehydration reaction leading to DHDP is not spontaneous but catalyzed by DapB.</text>
</comment>
<dbReference type="InterPro" id="IPR002220">
    <property type="entry name" value="DapA-like"/>
</dbReference>
<comment type="pathway">
    <text evidence="2 12">Amino-acid biosynthesis; L-lysine biosynthesis via DAP pathway; (S)-tetrahydrodipicolinate from L-aspartate: step 3/4.</text>
</comment>
<evidence type="ECO:0000256" key="14">
    <source>
        <dbReference type="PIRSR" id="PIRSR001365-1"/>
    </source>
</evidence>
<proteinExistence type="inferred from homology"/>
<dbReference type="InterPro" id="IPR005263">
    <property type="entry name" value="DapA"/>
</dbReference>
<feature type="active site" description="Schiff-base intermediate with substrate" evidence="12 14">
    <location>
        <position position="165"/>
    </location>
</feature>
<evidence type="ECO:0000256" key="6">
    <source>
        <dbReference type="ARBA" id="ARBA00022605"/>
    </source>
</evidence>
<comment type="subunit">
    <text evidence="12">Homotetramer; dimer of dimers.</text>
</comment>
<keyword evidence="9 12" id="KW-0456">Lyase</keyword>
<keyword evidence="8 12" id="KW-0457">Lysine biosynthesis</keyword>
<evidence type="ECO:0000256" key="11">
    <source>
        <dbReference type="ARBA" id="ARBA00047836"/>
    </source>
</evidence>
<evidence type="ECO:0000256" key="4">
    <source>
        <dbReference type="ARBA" id="ARBA00012086"/>
    </source>
</evidence>
<dbReference type="GO" id="GO:0009089">
    <property type="term" value="P:lysine biosynthetic process via diaminopimelate"/>
    <property type="evidence" value="ECO:0007669"/>
    <property type="project" value="UniProtKB-UniRule"/>
</dbReference>
<comment type="caution">
    <text evidence="16">The sequence shown here is derived from an EMBL/GenBank/DDBJ whole genome shotgun (WGS) entry which is preliminary data.</text>
</comment>
<dbReference type="PIRSF" id="PIRSF001365">
    <property type="entry name" value="DHDPS"/>
    <property type="match status" value="1"/>
</dbReference>
<protein>
    <recommendedName>
        <fullName evidence="4 12">4-hydroxy-tetrahydrodipicolinate synthase</fullName>
        <shortName evidence="12">HTPA synthase</shortName>
        <ecNumber evidence="4 12">4.3.3.7</ecNumber>
    </recommendedName>
</protein>
<dbReference type="GO" id="GO:0008840">
    <property type="term" value="F:4-hydroxy-tetrahydrodipicolinate synthase activity"/>
    <property type="evidence" value="ECO:0007669"/>
    <property type="project" value="UniProtKB-UniRule"/>
</dbReference>
<dbReference type="PANTHER" id="PTHR12128:SF66">
    <property type="entry name" value="4-HYDROXY-2-OXOGLUTARATE ALDOLASE, MITOCHONDRIAL"/>
    <property type="match status" value="1"/>
</dbReference>
<evidence type="ECO:0000256" key="13">
    <source>
        <dbReference type="PIRNR" id="PIRNR001365"/>
    </source>
</evidence>
<organism evidence="16 17">
    <name type="scientific">Candidatus Avibacteroides avistercoris</name>
    <dbReference type="NCBI Taxonomy" id="2840690"/>
    <lineage>
        <taxon>Bacteria</taxon>
        <taxon>Pseudomonadati</taxon>
        <taxon>Bacteroidota</taxon>
        <taxon>Bacteroidia</taxon>
        <taxon>Bacteroidales</taxon>
        <taxon>Bacteroidaceae</taxon>
        <taxon>Bacteroidaceae incertae sedis</taxon>
        <taxon>Candidatus Avibacteroides</taxon>
    </lineage>
</organism>
<evidence type="ECO:0000256" key="9">
    <source>
        <dbReference type="ARBA" id="ARBA00023239"/>
    </source>
</evidence>
<dbReference type="GO" id="GO:0019877">
    <property type="term" value="P:diaminopimelate biosynthetic process"/>
    <property type="evidence" value="ECO:0007669"/>
    <property type="project" value="UniProtKB-UniRule"/>
</dbReference>
<comment type="subcellular location">
    <subcellularLocation>
        <location evidence="12">Cytoplasm</location>
    </subcellularLocation>
</comment>
<gene>
    <name evidence="12 16" type="primary">dapA</name>
    <name evidence="16" type="ORF">IAA93_01175</name>
</gene>
<name>A0A9D2UGZ3_9BACT</name>
<dbReference type="PRINTS" id="PR00146">
    <property type="entry name" value="DHPICSNTHASE"/>
</dbReference>
<dbReference type="Gene3D" id="3.20.20.70">
    <property type="entry name" value="Aldolase class I"/>
    <property type="match status" value="1"/>
</dbReference>
<dbReference type="SUPFAM" id="SSF51569">
    <property type="entry name" value="Aldolase"/>
    <property type="match status" value="1"/>
</dbReference>
<keyword evidence="10 12" id="KW-0704">Schiff base</keyword>
<evidence type="ECO:0000256" key="12">
    <source>
        <dbReference type="HAMAP-Rule" id="MF_00418"/>
    </source>
</evidence>
<dbReference type="EC" id="4.3.3.7" evidence="4 12"/>
<dbReference type="EMBL" id="DWUP01000022">
    <property type="protein sequence ID" value="HJD52330.1"/>
    <property type="molecule type" value="Genomic_DNA"/>
</dbReference>
<dbReference type="PANTHER" id="PTHR12128">
    <property type="entry name" value="DIHYDRODIPICOLINATE SYNTHASE"/>
    <property type="match status" value="1"/>
</dbReference>
<comment type="catalytic activity">
    <reaction evidence="11 12">
        <text>L-aspartate 4-semialdehyde + pyruvate = (2S,4S)-4-hydroxy-2,3,4,5-tetrahydrodipicolinate + H2O + H(+)</text>
        <dbReference type="Rhea" id="RHEA:34171"/>
        <dbReference type="ChEBI" id="CHEBI:15361"/>
        <dbReference type="ChEBI" id="CHEBI:15377"/>
        <dbReference type="ChEBI" id="CHEBI:15378"/>
        <dbReference type="ChEBI" id="CHEBI:67139"/>
        <dbReference type="ChEBI" id="CHEBI:537519"/>
        <dbReference type="EC" id="4.3.3.7"/>
    </reaction>
</comment>
<feature type="active site" description="Proton donor/acceptor" evidence="12 14">
    <location>
        <position position="136"/>
    </location>
</feature>
<feature type="site" description="Part of a proton relay during catalysis" evidence="12">
    <location>
        <position position="47"/>
    </location>
</feature>
<evidence type="ECO:0000256" key="15">
    <source>
        <dbReference type="PIRSR" id="PIRSR001365-2"/>
    </source>
</evidence>
<dbReference type="InterPro" id="IPR013785">
    <property type="entry name" value="Aldolase_TIM"/>
</dbReference>
<dbReference type="Proteomes" id="UP000787625">
    <property type="component" value="Unassembled WGS sequence"/>
</dbReference>
<dbReference type="InterPro" id="IPR020625">
    <property type="entry name" value="Schiff_base-form_aldolases_AS"/>
</dbReference>
<dbReference type="AlphaFoldDB" id="A0A9D2UGZ3"/>
<feature type="binding site" evidence="12 15">
    <location>
        <position position="207"/>
    </location>
    <ligand>
        <name>pyruvate</name>
        <dbReference type="ChEBI" id="CHEBI:15361"/>
    </ligand>
</feature>
<evidence type="ECO:0000256" key="7">
    <source>
        <dbReference type="ARBA" id="ARBA00022915"/>
    </source>
</evidence>
<evidence type="ECO:0000313" key="17">
    <source>
        <dbReference type="Proteomes" id="UP000787625"/>
    </source>
</evidence>
<keyword evidence="7 12" id="KW-0220">Diaminopimelate biosynthesis</keyword>
<evidence type="ECO:0000256" key="1">
    <source>
        <dbReference type="ARBA" id="ARBA00003294"/>
    </source>
</evidence>
<feature type="site" description="Part of a proton relay during catalysis" evidence="12">
    <location>
        <position position="110"/>
    </location>
</feature>
<evidence type="ECO:0000256" key="10">
    <source>
        <dbReference type="ARBA" id="ARBA00023270"/>
    </source>
</evidence>